<sequence>MMLSKPDVRQQREIYGVDHHTKRMIDVYTPCDFERLLQRSGLTNSGGSPITIPECTNESSTRFVIVAVSGTLEEGFPLRKNLDFIEDSETVKAVFLGKALIRGFKAHLDIKSAGWREYRAEPAINPVNPAMIATGDRNDANIYSIYGVDRRQLVTALLNEPRFLSMTPDTALVDRNAEETYETVKSLITNQILNDGKASVTNKNEAAFLTVVSVWHSRHFVPSPILYIKKDGTRVTDFPNSLAAFAGISDQLRTEDPEAYHVAVEAAVKKAANAISSKTSK</sequence>
<reference evidence="1 2" key="1">
    <citation type="submission" date="2016-10" db="EMBL/GenBank/DDBJ databases">
        <authorList>
            <person name="de Groot N.N."/>
        </authorList>
    </citation>
    <scope>NUCLEOTIDE SEQUENCE [LARGE SCALE GENOMIC DNA]</scope>
    <source>
        <strain evidence="1 2">Nm22</strain>
    </source>
</reference>
<evidence type="ECO:0000313" key="2">
    <source>
        <dbReference type="Proteomes" id="UP000199459"/>
    </source>
</evidence>
<evidence type="ECO:0000313" key="1">
    <source>
        <dbReference type="EMBL" id="SEN11611.1"/>
    </source>
</evidence>
<dbReference type="EMBL" id="FOCP01000008">
    <property type="protein sequence ID" value="SEN11611.1"/>
    <property type="molecule type" value="Genomic_DNA"/>
</dbReference>
<proteinExistence type="predicted"/>
<accession>A0A1H8DWD8</accession>
<dbReference type="Proteomes" id="UP000199459">
    <property type="component" value="Unassembled WGS sequence"/>
</dbReference>
<dbReference type="AlphaFoldDB" id="A0A1H8DWD8"/>
<protein>
    <submittedName>
        <fullName evidence="1">Uncharacterized protein</fullName>
    </submittedName>
</protein>
<dbReference type="RefSeq" id="WP_090630438.1">
    <property type="nucleotide sequence ID" value="NZ_FOCP01000008.1"/>
</dbReference>
<name>A0A1H8DWD8_9PROT</name>
<dbReference type="OrthoDB" id="9818651at2"/>
<organism evidence="1 2">
    <name type="scientific">Nitrosomonas marina</name>
    <dbReference type="NCBI Taxonomy" id="917"/>
    <lineage>
        <taxon>Bacteria</taxon>
        <taxon>Pseudomonadati</taxon>
        <taxon>Pseudomonadota</taxon>
        <taxon>Betaproteobacteria</taxon>
        <taxon>Nitrosomonadales</taxon>
        <taxon>Nitrosomonadaceae</taxon>
        <taxon>Nitrosomonas</taxon>
    </lineage>
</organism>
<gene>
    <name evidence="1" type="ORF">SAMN05216325_10816</name>
</gene>